<evidence type="ECO:0000259" key="12">
    <source>
        <dbReference type="Pfam" id="PF14841"/>
    </source>
</evidence>
<dbReference type="PANTHER" id="PTHR30534">
    <property type="entry name" value="FLAGELLAR MOTOR SWITCH PROTEIN FLIG"/>
    <property type="match status" value="1"/>
</dbReference>
<sequence length="361" mass="38483">MNELAFKTSHPSPIARHGDDGHIVPATLSKRAKAAIVVRLLINEGADIALEELPPELQAQLTQQMGAMRVVDRVTLASVIEEFTQELEAIGLSFPGGIAGALDALEGRIGRETAARLRKEAGVRASGDPWQRIRNLPADALQKIVELESVEVAAVLLSKLEVPVAAALLGRLPGPMARRITYAVSLTSDILPDAVDRIGLSLAAQQDEQKVPAFASGAAERLGAILNSSSTPTRDDMLAGLDESDQRLASEVRKAIFTFANIPSRILPRDVPRLLRNVDGGVLLIAMAGAETAGFAAPRDFILENMSGRMADQMREDISEAPKAKPAEVDEAMAAVVAAIREMEQSGDLVLIEQDTEGETG</sequence>
<feature type="domain" description="Flagellar motor switch protein FliG middle" evidence="12">
    <location>
        <begin position="140"/>
        <end position="207"/>
    </location>
</feature>
<dbReference type="GO" id="GO:0005886">
    <property type="term" value="C:plasma membrane"/>
    <property type="evidence" value="ECO:0007669"/>
    <property type="project" value="UniProtKB-SubCell"/>
</dbReference>
<keyword evidence="14" id="KW-0969">Cilium</keyword>
<keyword evidence="6" id="KW-0145">Chemotaxis</keyword>
<keyword evidence="5" id="KW-1003">Cell membrane</keyword>
<dbReference type="GO" id="GO:0009425">
    <property type="term" value="C:bacterial-type flagellum basal body"/>
    <property type="evidence" value="ECO:0007669"/>
    <property type="project" value="UniProtKB-SubCell"/>
</dbReference>
<dbReference type="GO" id="GO:0003774">
    <property type="term" value="F:cytoskeletal motor activity"/>
    <property type="evidence" value="ECO:0007669"/>
    <property type="project" value="InterPro"/>
</dbReference>
<dbReference type="InterPro" id="IPR000090">
    <property type="entry name" value="Flg_Motor_Flig"/>
</dbReference>
<dbReference type="Gene3D" id="1.10.220.30">
    <property type="match status" value="3"/>
</dbReference>
<dbReference type="SUPFAM" id="SSF48029">
    <property type="entry name" value="FliG"/>
    <property type="match status" value="2"/>
</dbReference>
<evidence type="ECO:0000256" key="5">
    <source>
        <dbReference type="ARBA" id="ARBA00022475"/>
    </source>
</evidence>
<evidence type="ECO:0000256" key="4">
    <source>
        <dbReference type="ARBA" id="ARBA00021870"/>
    </source>
</evidence>
<accession>A0A420DJC7</accession>
<dbReference type="InterPro" id="IPR011002">
    <property type="entry name" value="FliG_a-hlx"/>
</dbReference>
<dbReference type="Pfam" id="PF14841">
    <property type="entry name" value="FliG_M"/>
    <property type="match status" value="1"/>
</dbReference>
<dbReference type="Pfam" id="PF14842">
    <property type="entry name" value="FliG_N"/>
    <property type="match status" value="1"/>
</dbReference>
<organism evidence="14 15">
    <name type="scientific">Sulfitobacter guttiformis</name>
    <dbReference type="NCBI Taxonomy" id="74349"/>
    <lineage>
        <taxon>Bacteria</taxon>
        <taxon>Pseudomonadati</taxon>
        <taxon>Pseudomonadota</taxon>
        <taxon>Alphaproteobacteria</taxon>
        <taxon>Rhodobacterales</taxon>
        <taxon>Roseobacteraceae</taxon>
        <taxon>Sulfitobacter</taxon>
    </lineage>
</organism>
<dbReference type="EMBL" id="RAQK01000002">
    <property type="protein sequence ID" value="RKE94319.1"/>
    <property type="molecule type" value="Genomic_DNA"/>
</dbReference>
<evidence type="ECO:0000256" key="7">
    <source>
        <dbReference type="ARBA" id="ARBA00022779"/>
    </source>
</evidence>
<dbReference type="PRINTS" id="PR00954">
    <property type="entry name" value="FLGMOTORFLIG"/>
</dbReference>
<dbReference type="PANTHER" id="PTHR30534:SF0">
    <property type="entry name" value="FLAGELLAR MOTOR SWITCH PROTEIN FLIG"/>
    <property type="match status" value="1"/>
</dbReference>
<keyword evidence="8" id="KW-0472">Membrane</keyword>
<evidence type="ECO:0000256" key="6">
    <source>
        <dbReference type="ARBA" id="ARBA00022500"/>
    </source>
</evidence>
<evidence type="ECO:0000256" key="1">
    <source>
        <dbReference type="ARBA" id="ARBA00004117"/>
    </source>
</evidence>
<dbReference type="InterPro" id="IPR032779">
    <property type="entry name" value="FliG_M"/>
</dbReference>
<evidence type="ECO:0000259" key="11">
    <source>
        <dbReference type="Pfam" id="PF01706"/>
    </source>
</evidence>
<dbReference type="AlphaFoldDB" id="A0A420DJC7"/>
<evidence type="ECO:0000256" key="3">
    <source>
        <dbReference type="ARBA" id="ARBA00010299"/>
    </source>
</evidence>
<feature type="domain" description="Flagellar motor switch protein FliG C-terminal" evidence="11">
    <location>
        <begin position="240"/>
        <end position="351"/>
    </location>
</feature>
<reference evidence="14 15" key="1">
    <citation type="submission" date="2018-09" db="EMBL/GenBank/DDBJ databases">
        <title>Genomic Encyclopedia of Archaeal and Bacterial Type Strains, Phase II (KMG-II): from individual species to whole genera.</title>
        <authorList>
            <person name="Goeker M."/>
        </authorList>
    </citation>
    <scope>NUCLEOTIDE SEQUENCE [LARGE SCALE GENOMIC DNA]</scope>
    <source>
        <strain evidence="14 15">DSM 11458</strain>
    </source>
</reference>
<keyword evidence="7" id="KW-0283">Flagellar rotation</keyword>
<evidence type="ECO:0000259" key="13">
    <source>
        <dbReference type="Pfam" id="PF14842"/>
    </source>
</evidence>
<comment type="similarity">
    <text evidence="3">Belongs to the FliG family.</text>
</comment>
<evidence type="ECO:0000256" key="2">
    <source>
        <dbReference type="ARBA" id="ARBA00004413"/>
    </source>
</evidence>
<keyword evidence="9" id="KW-0975">Bacterial flagellum</keyword>
<evidence type="ECO:0000256" key="10">
    <source>
        <dbReference type="ARBA" id="ARBA00025598"/>
    </source>
</evidence>
<keyword evidence="15" id="KW-1185">Reference proteome</keyword>
<proteinExistence type="inferred from homology"/>
<dbReference type="InterPro" id="IPR023087">
    <property type="entry name" value="Flg_Motor_Flig_C"/>
</dbReference>
<dbReference type="OrthoDB" id="7616820at2"/>
<dbReference type="RefSeq" id="WP_037968236.1">
    <property type="nucleotide sequence ID" value="NZ_RAQK01000002.1"/>
</dbReference>
<evidence type="ECO:0000256" key="8">
    <source>
        <dbReference type="ARBA" id="ARBA00023136"/>
    </source>
</evidence>
<evidence type="ECO:0000313" key="15">
    <source>
        <dbReference type="Proteomes" id="UP000284407"/>
    </source>
</evidence>
<dbReference type="GO" id="GO:0071973">
    <property type="term" value="P:bacterial-type flagellum-dependent cell motility"/>
    <property type="evidence" value="ECO:0007669"/>
    <property type="project" value="InterPro"/>
</dbReference>
<dbReference type="Proteomes" id="UP000284407">
    <property type="component" value="Unassembled WGS sequence"/>
</dbReference>
<comment type="subcellular location">
    <subcellularLocation>
        <location evidence="1">Bacterial flagellum basal body</location>
    </subcellularLocation>
    <subcellularLocation>
        <location evidence="2">Cell membrane</location>
        <topology evidence="2">Peripheral membrane protein</topology>
        <orientation evidence="2">Cytoplasmic side</orientation>
    </subcellularLocation>
</comment>
<comment type="function">
    <text evidence="10">FliG is one of three proteins (FliG, FliN, FliM) that forms the rotor-mounted switch complex (C ring), located at the base of the basal body. This complex interacts with the CheY and CheZ chemotaxis proteins, in addition to contacting components of the motor that determine the direction of flagellar rotation.</text>
</comment>
<protein>
    <recommendedName>
        <fullName evidence="4">Flagellar motor switch protein FliG</fullName>
    </recommendedName>
</protein>
<comment type="caution">
    <text evidence="14">The sequence shown here is derived from an EMBL/GenBank/DDBJ whole genome shotgun (WGS) entry which is preliminary data.</text>
</comment>
<evidence type="ECO:0000313" key="14">
    <source>
        <dbReference type="EMBL" id="RKE94319.1"/>
    </source>
</evidence>
<dbReference type="GO" id="GO:0006935">
    <property type="term" value="P:chemotaxis"/>
    <property type="evidence" value="ECO:0007669"/>
    <property type="project" value="UniProtKB-KW"/>
</dbReference>
<dbReference type="STRING" id="1443111.Z949_1031"/>
<keyword evidence="14" id="KW-0966">Cell projection</keyword>
<name>A0A420DJC7_9RHOB</name>
<feature type="domain" description="Flagellar motor switch protein FliG N-terminal" evidence="13">
    <location>
        <begin position="28"/>
        <end position="130"/>
    </location>
</feature>
<dbReference type="Pfam" id="PF01706">
    <property type="entry name" value="FliG_C"/>
    <property type="match status" value="1"/>
</dbReference>
<gene>
    <name evidence="14" type="ORF">C8N30_3444</name>
</gene>
<keyword evidence="14" id="KW-0282">Flagellum</keyword>
<dbReference type="InterPro" id="IPR028263">
    <property type="entry name" value="FliG_N"/>
</dbReference>
<evidence type="ECO:0000256" key="9">
    <source>
        <dbReference type="ARBA" id="ARBA00023143"/>
    </source>
</evidence>